<dbReference type="Proteomes" id="UP000095492">
    <property type="component" value="Unassembled WGS sequence"/>
</dbReference>
<proteinExistence type="predicted"/>
<accession>A0A173RD30</accession>
<dbReference type="STRING" id="39490.ERS852448_00328"/>
<dbReference type="Gene3D" id="3.30.420.10">
    <property type="entry name" value="Ribonuclease H-like superfamily/Ribonuclease H"/>
    <property type="match status" value="1"/>
</dbReference>
<dbReference type="OrthoDB" id="9790530at2"/>
<sequence>MITKQTIFSCAELADSIRTFLTADTLLLDIETTGLSAARHFIYCIGCSYLSPDKSDSITVQLFFAEKPEQEAELLAALTTLLQTHKRIITFNGNSFDLPFLKKRYEINHIKQPFSDTQSVDLYREACHLKNLIQLPDYKQKSIETFLGCFREDSYTGKELITQYLLYNENPTEELLHNLLLHNGEDVRGMYDLLTMLCYSDFLSGNFQIETVVLSSTDQIYYCDITLSVSYVFPQKVTVVLPEASLMLQGKEALISFPVHHGSLRHYFADYKNYYYLPEEQTIIHKSLGSCVDPDHREKATKQNCYLEKTCHYLTHSVPDKCSYLRKDYSDTATYFEFSKVTAVPNESLHFPDTQLKQLQSFLSSYLKHLLH</sequence>
<evidence type="ECO:0000313" key="2">
    <source>
        <dbReference type="EMBL" id="CUM75626.1"/>
    </source>
</evidence>
<dbReference type="InterPro" id="IPR012337">
    <property type="entry name" value="RNaseH-like_sf"/>
</dbReference>
<protein>
    <submittedName>
        <fullName evidence="2">Predicted exonuclease</fullName>
    </submittedName>
</protein>
<dbReference type="Pfam" id="PF13482">
    <property type="entry name" value="RNase_H_2"/>
    <property type="match status" value="1"/>
</dbReference>
<dbReference type="GeneID" id="97391006"/>
<feature type="domain" description="YprB ribonuclease H-like" evidence="1">
    <location>
        <begin position="27"/>
        <end position="196"/>
    </location>
</feature>
<dbReference type="InterPro" id="IPR036397">
    <property type="entry name" value="RNaseH_sf"/>
</dbReference>
<reference evidence="2 3" key="1">
    <citation type="submission" date="2015-09" db="EMBL/GenBank/DDBJ databases">
        <authorList>
            <consortium name="Pathogen Informatics"/>
        </authorList>
    </citation>
    <scope>NUCLEOTIDE SEQUENCE [LARGE SCALE GENOMIC DNA]</scope>
    <source>
        <strain evidence="2 3">2789STDY5608891</strain>
    </source>
</reference>
<dbReference type="RefSeq" id="WP_055289053.1">
    <property type="nucleotide sequence ID" value="NZ_CP173382.1"/>
</dbReference>
<keyword evidence="2" id="KW-0378">Hydrolase</keyword>
<dbReference type="GO" id="GO:0004527">
    <property type="term" value="F:exonuclease activity"/>
    <property type="evidence" value="ECO:0007669"/>
    <property type="project" value="UniProtKB-KW"/>
</dbReference>
<dbReference type="SUPFAM" id="SSF53098">
    <property type="entry name" value="Ribonuclease H-like"/>
    <property type="match status" value="1"/>
</dbReference>
<dbReference type="PANTHER" id="PTHR38462:SF1">
    <property type="entry name" value="YPRB RIBONUCLEASE H-LIKE DOMAIN-CONTAINING PROTEIN"/>
    <property type="match status" value="1"/>
</dbReference>
<dbReference type="InterPro" id="IPR038720">
    <property type="entry name" value="YprB_RNase_H-like_dom"/>
</dbReference>
<dbReference type="PANTHER" id="PTHR38462">
    <property type="entry name" value="EXONUCLEASE-LIKE PROTEIN"/>
    <property type="match status" value="1"/>
</dbReference>
<dbReference type="GO" id="GO:0003676">
    <property type="term" value="F:nucleic acid binding"/>
    <property type="evidence" value="ECO:0007669"/>
    <property type="project" value="InterPro"/>
</dbReference>
<gene>
    <name evidence="2" type="ORF">ERS852448_00328</name>
</gene>
<dbReference type="EMBL" id="CYYA01000002">
    <property type="protein sequence ID" value="CUM75626.1"/>
    <property type="molecule type" value="Genomic_DNA"/>
</dbReference>
<evidence type="ECO:0000313" key="3">
    <source>
        <dbReference type="Proteomes" id="UP000095492"/>
    </source>
</evidence>
<evidence type="ECO:0000259" key="1">
    <source>
        <dbReference type="Pfam" id="PF13482"/>
    </source>
</evidence>
<dbReference type="AlphaFoldDB" id="A0A173RD30"/>
<keyword evidence="2" id="KW-0540">Nuclease</keyword>
<keyword evidence="2" id="KW-0269">Exonuclease</keyword>
<organism evidence="2 3">
    <name type="scientific">Eubacterium ramulus</name>
    <dbReference type="NCBI Taxonomy" id="39490"/>
    <lineage>
        <taxon>Bacteria</taxon>
        <taxon>Bacillati</taxon>
        <taxon>Bacillota</taxon>
        <taxon>Clostridia</taxon>
        <taxon>Eubacteriales</taxon>
        <taxon>Eubacteriaceae</taxon>
        <taxon>Eubacterium</taxon>
    </lineage>
</organism>
<name>A0A173RD30_EUBRA</name>